<dbReference type="InterPro" id="IPR046373">
    <property type="entry name" value="Acyl-CoA_Oxase/DH_mid-dom_sf"/>
</dbReference>
<keyword evidence="1" id="KW-0560">Oxidoreductase</keyword>
<dbReference type="InterPro" id="IPR036250">
    <property type="entry name" value="AcylCo_DH-like_C"/>
</dbReference>
<dbReference type="Proteomes" id="UP000319516">
    <property type="component" value="Unassembled WGS sequence"/>
</dbReference>
<dbReference type="Pfam" id="PF02771">
    <property type="entry name" value="Acyl-CoA_dh_N"/>
    <property type="match status" value="1"/>
</dbReference>
<dbReference type="AlphaFoldDB" id="A0A542YQL6"/>
<evidence type="ECO:0000259" key="2">
    <source>
        <dbReference type="Pfam" id="PF02771"/>
    </source>
</evidence>
<dbReference type="Gene3D" id="1.10.540.10">
    <property type="entry name" value="Acyl-CoA dehydrogenase/oxidase, N-terminal domain"/>
    <property type="match status" value="1"/>
</dbReference>
<dbReference type="EMBL" id="VFOP01000001">
    <property type="protein sequence ID" value="TQL50383.1"/>
    <property type="molecule type" value="Genomic_DNA"/>
</dbReference>
<keyword evidence="5" id="KW-1185">Reference proteome</keyword>
<proteinExistence type="predicted"/>
<evidence type="ECO:0000313" key="5">
    <source>
        <dbReference type="Proteomes" id="UP000319516"/>
    </source>
</evidence>
<feature type="domain" description="Acyl-CoA dehydrogenase/oxidase N-terminal" evidence="2">
    <location>
        <begin position="14"/>
        <end position="84"/>
    </location>
</feature>
<organism evidence="4 5">
    <name type="scientific">Ornithinicoccus hortensis</name>
    <dbReference type="NCBI Taxonomy" id="82346"/>
    <lineage>
        <taxon>Bacteria</taxon>
        <taxon>Bacillati</taxon>
        <taxon>Actinomycetota</taxon>
        <taxon>Actinomycetes</taxon>
        <taxon>Micrococcales</taxon>
        <taxon>Intrasporangiaceae</taxon>
        <taxon>Ornithinicoccus</taxon>
    </lineage>
</organism>
<dbReference type="PIRSF" id="PIRSF016578">
    <property type="entry name" value="HsaA"/>
    <property type="match status" value="1"/>
</dbReference>
<dbReference type="Gene3D" id="2.40.110.10">
    <property type="entry name" value="Butyryl-CoA Dehydrogenase, subunit A, domain 2"/>
    <property type="match status" value="1"/>
</dbReference>
<name>A0A542YQL6_9MICO</name>
<dbReference type="GO" id="GO:0003995">
    <property type="term" value="F:acyl-CoA dehydrogenase activity"/>
    <property type="evidence" value="ECO:0007669"/>
    <property type="project" value="TreeGrafter"/>
</dbReference>
<dbReference type="RefSeq" id="WP_194288392.1">
    <property type="nucleotide sequence ID" value="NZ_BAAAIK010000005.1"/>
</dbReference>
<dbReference type="InterPro" id="IPR013786">
    <property type="entry name" value="AcylCoA_DH/ox_N"/>
</dbReference>
<evidence type="ECO:0000256" key="1">
    <source>
        <dbReference type="ARBA" id="ARBA00023002"/>
    </source>
</evidence>
<accession>A0A542YQL6</accession>
<sequence>MPAPRTVLTVDLLERIRGRAAQIDRDNGFPDEDLAELAEAGYLRAMVPTEFGGLGLTLEEMTREQQRLAGAAPATALSVNMHQVWMGVARTVQATGDNSMDWAFADAVAGEVFGFGISEAGNDLVLFGSRTEARPDGAGGFSFHGTKIFTSLAPAWTRLGTFGTDSTGAEPMSVFGFVTRDGGGFEVKDDWDTMGMRGSQSRTTVLDGAHAPADRVIRRIPPGPTADPFVFGIFANFELLLASVYTGIAQRALDVAVDVVQRRTSMKNGGTPYAHDPDIRWRLADAAIELDAIHPQIAALARDVDEGVDRGPIWMPQLSAVKSRASETALSVVTKAIRASGGSSYFSSHELSRLYRDVLAGIFHPSDDESVHGAWANALLGPVPPPEQPHPTDG</sequence>
<dbReference type="PANTHER" id="PTHR43884">
    <property type="entry name" value="ACYL-COA DEHYDROGENASE"/>
    <property type="match status" value="1"/>
</dbReference>
<dbReference type="Pfam" id="PF08028">
    <property type="entry name" value="Acyl-CoA_dh_2"/>
    <property type="match status" value="1"/>
</dbReference>
<gene>
    <name evidence="4" type="ORF">FB467_1489</name>
</gene>
<dbReference type="GO" id="GO:0050660">
    <property type="term" value="F:flavin adenine dinucleotide binding"/>
    <property type="evidence" value="ECO:0007669"/>
    <property type="project" value="InterPro"/>
</dbReference>
<dbReference type="InterPro" id="IPR009100">
    <property type="entry name" value="AcylCoA_DH/oxidase_NM_dom_sf"/>
</dbReference>
<protein>
    <submittedName>
        <fullName evidence="4">Alkylation response protein AidB-like acyl-CoA dehydrogenase</fullName>
    </submittedName>
</protein>
<dbReference type="PANTHER" id="PTHR43884:SF25">
    <property type="entry name" value="ACYL-COA DEHYDROGENASE YDBM-RELATED"/>
    <property type="match status" value="1"/>
</dbReference>
<evidence type="ECO:0000259" key="3">
    <source>
        <dbReference type="Pfam" id="PF08028"/>
    </source>
</evidence>
<feature type="domain" description="Acyl-CoA dehydrogenase C-terminal" evidence="3">
    <location>
        <begin position="240"/>
        <end position="364"/>
    </location>
</feature>
<dbReference type="SUPFAM" id="SSF56645">
    <property type="entry name" value="Acyl-CoA dehydrogenase NM domain-like"/>
    <property type="match status" value="1"/>
</dbReference>
<dbReference type="InterPro" id="IPR013107">
    <property type="entry name" value="Acyl-CoA_DH_C"/>
</dbReference>
<evidence type="ECO:0000313" key="4">
    <source>
        <dbReference type="EMBL" id="TQL50383.1"/>
    </source>
</evidence>
<comment type="caution">
    <text evidence="4">The sequence shown here is derived from an EMBL/GenBank/DDBJ whole genome shotgun (WGS) entry which is preliminary data.</text>
</comment>
<dbReference type="SUPFAM" id="SSF47203">
    <property type="entry name" value="Acyl-CoA dehydrogenase C-terminal domain-like"/>
    <property type="match status" value="1"/>
</dbReference>
<reference evidence="4 5" key="1">
    <citation type="submission" date="2019-06" db="EMBL/GenBank/DDBJ databases">
        <title>Sequencing the genomes of 1000 actinobacteria strains.</title>
        <authorList>
            <person name="Klenk H.-P."/>
        </authorList>
    </citation>
    <scope>NUCLEOTIDE SEQUENCE [LARGE SCALE GENOMIC DNA]</scope>
    <source>
        <strain evidence="4 5">DSM 12335</strain>
    </source>
</reference>
<dbReference type="InterPro" id="IPR037069">
    <property type="entry name" value="AcylCoA_DH/ox_N_sf"/>
</dbReference>
<dbReference type="Gene3D" id="1.20.140.10">
    <property type="entry name" value="Butyryl-CoA Dehydrogenase, subunit A, domain 3"/>
    <property type="match status" value="1"/>
</dbReference>